<accession>A0A832R8W3</accession>
<keyword evidence="1" id="KW-0812">Transmembrane</keyword>
<gene>
    <name evidence="2" type="ORF">GX533_01190</name>
</gene>
<keyword evidence="1" id="KW-0472">Membrane</keyword>
<feature type="transmembrane region" description="Helical" evidence="1">
    <location>
        <begin position="50"/>
        <end position="69"/>
    </location>
</feature>
<evidence type="ECO:0000313" key="2">
    <source>
        <dbReference type="EMBL" id="HHX99285.1"/>
    </source>
</evidence>
<name>A0A832R8W3_9BACT</name>
<evidence type="ECO:0000256" key="1">
    <source>
        <dbReference type="SAM" id="Phobius"/>
    </source>
</evidence>
<proteinExistence type="predicted"/>
<protein>
    <submittedName>
        <fullName evidence="2">Uncharacterized protein</fullName>
    </submittedName>
</protein>
<keyword evidence="1" id="KW-1133">Transmembrane helix</keyword>
<evidence type="ECO:0000313" key="3">
    <source>
        <dbReference type="Proteomes" id="UP000576550"/>
    </source>
</evidence>
<reference evidence="2 3" key="1">
    <citation type="journal article" date="2020" name="Biotechnol. Biofuels">
        <title>New insights from the biogas microbiome by comprehensive genome-resolved metagenomics of nearly 1600 species originating from multiple anaerobic digesters.</title>
        <authorList>
            <person name="Campanaro S."/>
            <person name="Treu L."/>
            <person name="Rodriguez-R L.M."/>
            <person name="Kovalovszki A."/>
            <person name="Ziels R.M."/>
            <person name="Maus I."/>
            <person name="Zhu X."/>
            <person name="Kougias P.G."/>
            <person name="Basile A."/>
            <person name="Luo G."/>
            <person name="Schluter A."/>
            <person name="Konstantinidis K.T."/>
            <person name="Angelidaki I."/>
        </authorList>
    </citation>
    <scope>NUCLEOTIDE SEQUENCE [LARGE SCALE GENOMIC DNA]</scope>
    <source>
        <strain evidence="2">AS05jafATM_89</strain>
    </source>
</reference>
<dbReference type="AlphaFoldDB" id="A0A832R8W3"/>
<sequence length="70" mass="7743">MHPAFYAFLGIGLFFLFIGIISPAGKQDIKGKHFYRVQDRAFAEEPKATSYFVAACLIAIAILIAFGVLF</sequence>
<dbReference type="Proteomes" id="UP000576550">
    <property type="component" value="Unassembled WGS sequence"/>
</dbReference>
<comment type="caution">
    <text evidence="2">The sequence shown here is derived from an EMBL/GenBank/DDBJ whole genome shotgun (WGS) entry which is preliminary data.</text>
</comment>
<organism evidence="2 3">
    <name type="scientific">Candidatus Dojkabacteria bacterium</name>
    <dbReference type="NCBI Taxonomy" id="2099670"/>
    <lineage>
        <taxon>Bacteria</taxon>
        <taxon>Candidatus Dojkabacteria</taxon>
    </lineage>
</organism>
<dbReference type="EMBL" id="DUTP01000002">
    <property type="protein sequence ID" value="HHX99285.1"/>
    <property type="molecule type" value="Genomic_DNA"/>
</dbReference>